<dbReference type="CDD" id="cd04725">
    <property type="entry name" value="OMP_decarboxylase_like"/>
    <property type="match status" value="1"/>
</dbReference>
<feature type="domain" description="Orotidine 5'-phosphate decarboxylase" evidence="10">
    <location>
        <begin position="7"/>
        <end position="212"/>
    </location>
</feature>
<dbReference type="InterPro" id="IPR014732">
    <property type="entry name" value="OMPdecase"/>
</dbReference>
<proteinExistence type="predicted"/>
<evidence type="ECO:0000256" key="1">
    <source>
        <dbReference type="ARBA" id="ARBA00004861"/>
    </source>
</evidence>
<evidence type="ECO:0000256" key="4">
    <source>
        <dbReference type="ARBA" id="ARBA00022793"/>
    </source>
</evidence>
<keyword evidence="6" id="KW-0456">Lyase</keyword>
<dbReference type="Pfam" id="PF00215">
    <property type="entry name" value="OMPdecase"/>
    <property type="match status" value="1"/>
</dbReference>
<dbReference type="Proteomes" id="UP000058613">
    <property type="component" value="Chromosome"/>
</dbReference>
<dbReference type="PATRIC" id="fig|1273541.4.peg.713"/>
<sequence>MGSTPMSLIVALDSPDREFGSLVEDLCDIVDGFKLGLPLLMGRGVDYAARLRSRCNRGLWIADLKLADIGHVMKLTTSLVVEHVDAVIAHGFVGIQGALGELKEFLNSLGKKLVVVASMSHPGAREVYDKALPLILNVIGELEPWGIVAPATRPQVITSIRERLGDSVTILSPGVGAQGAEPGAAICAGADYEIVGRLITSSNDPRAAALAVKDAQKQRLQACKRGA</sequence>
<dbReference type="PANTHER" id="PTHR32119">
    <property type="entry name" value="OROTIDINE 5'-PHOSPHATE DECARBOXYLASE"/>
    <property type="match status" value="1"/>
</dbReference>
<dbReference type="KEGG" id="pdl:Pyrde_0661"/>
<evidence type="ECO:0000256" key="6">
    <source>
        <dbReference type="ARBA" id="ARBA00023239"/>
    </source>
</evidence>
<evidence type="ECO:0000259" key="10">
    <source>
        <dbReference type="SMART" id="SM00934"/>
    </source>
</evidence>
<comment type="pathway">
    <text evidence="1">Pyrimidine metabolism; UMP biosynthesis via de novo pathway; UMP from orotate: step 2/2.</text>
</comment>
<accession>A0A0P0N2Y1</accession>
<evidence type="ECO:0000313" key="11">
    <source>
        <dbReference type="EMBL" id="ALL00711.1"/>
    </source>
</evidence>
<dbReference type="NCBIfam" id="TIGR01740">
    <property type="entry name" value="pyrF"/>
    <property type="match status" value="1"/>
</dbReference>
<dbReference type="EC" id="4.1.1.23" evidence="2"/>
<protein>
    <recommendedName>
        <fullName evidence="3">Orotidine 5'-phosphate decarboxylase</fullName>
        <ecNumber evidence="2">4.1.1.23</ecNumber>
    </recommendedName>
    <alternativeName>
        <fullName evidence="7">OMP decarboxylase</fullName>
    </alternativeName>
</protein>
<feature type="binding site" evidence="9">
    <location>
        <position position="13"/>
    </location>
    <ligand>
        <name>substrate</name>
    </ligand>
</feature>
<dbReference type="AlphaFoldDB" id="A0A0P0N2Y1"/>
<feature type="active site" description="For OMPdecase activity" evidence="8">
    <location>
        <position position="65"/>
    </location>
</feature>
<dbReference type="SMART" id="SM00934">
    <property type="entry name" value="OMPdecase"/>
    <property type="match status" value="1"/>
</dbReference>
<dbReference type="GO" id="GO:0005829">
    <property type="term" value="C:cytosol"/>
    <property type="evidence" value="ECO:0007669"/>
    <property type="project" value="TreeGrafter"/>
</dbReference>
<feature type="active site" description="For OMPdecase activity" evidence="8">
    <location>
        <position position="68"/>
    </location>
</feature>
<dbReference type="GO" id="GO:0004590">
    <property type="term" value="F:orotidine-5'-phosphate decarboxylase activity"/>
    <property type="evidence" value="ECO:0007669"/>
    <property type="project" value="UniProtKB-EC"/>
</dbReference>
<dbReference type="InterPro" id="IPR011060">
    <property type="entry name" value="RibuloseP-bd_barrel"/>
</dbReference>
<name>A0A0P0N2Y1_9CREN</name>
<organism evidence="11 12">
    <name type="scientific">Pyrodictium delaneyi</name>
    <dbReference type="NCBI Taxonomy" id="1273541"/>
    <lineage>
        <taxon>Archaea</taxon>
        <taxon>Thermoproteota</taxon>
        <taxon>Thermoprotei</taxon>
        <taxon>Desulfurococcales</taxon>
        <taxon>Pyrodictiaceae</taxon>
        <taxon>Pyrodictium</taxon>
    </lineage>
</organism>
<dbReference type="SUPFAM" id="SSF51366">
    <property type="entry name" value="Ribulose-phoshate binding barrel"/>
    <property type="match status" value="1"/>
</dbReference>
<feature type="binding site" evidence="9">
    <location>
        <position position="197"/>
    </location>
    <ligand>
        <name>substrate</name>
    </ligand>
</feature>
<reference evidence="11 12" key="1">
    <citation type="submission" date="2015-10" db="EMBL/GenBank/DDBJ databases">
        <title>Complete genome sequence of hyperthermophilic archaeon Pyrodictium delaneyi Su06.</title>
        <authorList>
            <person name="Jung J.-H."/>
            <person name="Lin J."/>
            <person name="Holden J.F."/>
            <person name="Park C.-S."/>
        </authorList>
    </citation>
    <scope>NUCLEOTIDE SEQUENCE [LARGE SCALE GENOMIC DNA]</scope>
    <source>
        <strain evidence="11 12">Su06</strain>
    </source>
</reference>
<feature type="active site" description="For OMPdecase activity" evidence="8">
    <location>
        <position position="63"/>
    </location>
</feature>
<evidence type="ECO:0000256" key="7">
    <source>
        <dbReference type="ARBA" id="ARBA00033428"/>
    </source>
</evidence>
<dbReference type="GO" id="GO:0006207">
    <property type="term" value="P:'de novo' pyrimidine nucleobase biosynthetic process"/>
    <property type="evidence" value="ECO:0007669"/>
    <property type="project" value="InterPro"/>
</dbReference>
<dbReference type="UniPathway" id="UPA00070">
    <property type="reaction ID" value="UER00120"/>
</dbReference>
<dbReference type="STRING" id="1273541.Pyrde_0661"/>
<dbReference type="GO" id="GO:0044205">
    <property type="term" value="P:'de novo' UMP biosynthetic process"/>
    <property type="evidence" value="ECO:0007669"/>
    <property type="project" value="UniProtKB-UniPathway"/>
</dbReference>
<dbReference type="EMBL" id="CP013011">
    <property type="protein sequence ID" value="ALL00711.1"/>
    <property type="molecule type" value="Genomic_DNA"/>
</dbReference>
<feature type="binding site" evidence="9">
    <location>
        <position position="196"/>
    </location>
    <ligand>
        <name>substrate</name>
    </ligand>
</feature>
<gene>
    <name evidence="11" type="ORF">Pyrde_0661</name>
</gene>
<evidence type="ECO:0000256" key="3">
    <source>
        <dbReference type="ARBA" id="ARBA00021923"/>
    </source>
</evidence>
<dbReference type="InterPro" id="IPR001754">
    <property type="entry name" value="OMPdeCOase_dom"/>
</dbReference>
<keyword evidence="4" id="KW-0210">Decarboxylase</keyword>
<feature type="binding site" evidence="9">
    <location>
        <position position="120"/>
    </location>
    <ligand>
        <name>substrate</name>
    </ligand>
</feature>
<evidence type="ECO:0000256" key="8">
    <source>
        <dbReference type="PIRSR" id="PIRSR614732-1"/>
    </source>
</evidence>
<dbReference type="InterPro" id="IPR013785">
    <property type="entry name" value="Aldolase_TIM"/>
</dbReference>
<evidence type="ECO:0000313" key="12">
    <source>
        <dbReference type="Proteomes" id="UP000058613"/>
    </source>
</evidence>
<evidence type="ECO:0000256" key="9">
    <source>
        <dbReference type="PIRSR" id="PIRSR614732-2"/>
    </source>
</evidence>
<dbReference type="PANTHER" id="PTHR32119:SF2">
    <property type="entry name" value="OROTIDINE 5'-PHOSPHATE DECARBOXYLASE"/>
    <property type="match status" value="1"/>
</dbReference>
<keyword evidence="5" id="KW-0665">Pyrimidine biosynthesis</keyword>
<feature type="binding site" evidence="9">
    <location>
        <position position="34"/>
    </location>
    <ligand>
        <name>substrate</name>
    </ligand>
</feature>
<evidence type="ECO:0000256" key="5">
    <source>
        <dbReference type="ARBA" id="ARBA00022975"/>
    </source>
</evidence>
<dbReference type="Gene3D" id="3.20.20.70">
    <property type="entry name" value="Aldolase class I"/>
    <property type="match status" value="1"/>
</dbReference>
<evidence type="ECO:0000256" key="2">
    <source>
        <dbReference type="ARBA" id="ARBA00012321"/>
    </source>
</evidence>